<dbReference type="InterPro" id="IPR005119">
    <property type="entry name" value="LysR_subst-bd"/>
</dbReference>
<dbReference type="Gene3D" id="3.40.190.290">
    <property type="match status" value="1"/>
</dbReference>
<keyword evidence="8" id="KW-1185">Reference proteome</keyword>
<evidence type="ECO:0000256" key="1">
    <source>
        <dbReference type="ARBA" id="ARBA00009437"/>
    </source>
</evidence>
<dbReference type="Pfam" id="PF00126">
    <property type="entry name" value="HTH_1"/>
    <property type="match status" value="1"/>
</dbReference>
<dbReference type="InterPro" id="IPR036390">
    <property type="entry name" value="WH_DNA-bd_sf"/>
</dbReference>
<dbReference type="FunFam" id="1.10.10.10:FF:000001">
    <property type="entry name" value="LysR family transcriptional regulator"/>
    <property type="match status" value="1"/>
</dbReference>
<dbReference type="EMBL" id="JABAIL010000001">
    <property type="protein sequence ID" value="NLR90460.1"/>
    <property type="molecule type" value="Genomic_DNA"/>
</dbReference>
<accession>A0A7X8SHS9</accession>
<proteinExistence type="inferred from homology"/>
<dbReference type="RefSeq" id="WP_168881159.1">
    <property type="nucleotide sequence ID" value="NZ_JABAIL010000001.1"/>
</dbReference>
<evidence type="ECO:0000256" key="3">
    <source>
        <dbReference type="ARBA" id="ARBA00023125"/>
    </source>
</evidence>
<evidence type="ECO:0000256" key="2">
    <source>
        <dbReference type="ARBA" id="ARBA00023015"/>
    </source>
</evidence>
<name>A0A7X8SHS9_9BACT</name>
<dbReference type="GO" id="GO:0003677">
    <property type="term" value="F:DNA binding"/>
    <property type="evidence" value="ECO:0007669"/>
    <property type="project" value="UniProtKB-KW"/>
</dbReference>
<dbReference type="Gene3D" id="1.10.10.10">
    <property type="entry name" value="Winged helix-like DNA-binding domain superfamily/Winged helix DNA-binding domain"/>
    <property type="match status" value="1"/>
</dbReference>
<dbReference type="GO" id="GO:0032993">
    <property type="term" value="C:protein-DNA complex"/>
    <property type="evidence" value="ECO:0007669"/>
    <property type="project" value="TreeGrafter"/>
</dbReference>
<evidence type="ECO:0000256" key="5">
    <source>
        <dbReference type="ARBA" id="ARBA00023163"/>
    </source>
</evidence>
<dbReference type="GO" id="GO:0003700">
    <property type="term" value="F:DNA-binding transcription factor activity"/>
    <property type="evidence" value="ECO:0007669"/>
    <property type="project" value="InterPro"/>
</dbReference>
<dbReference type="Proteomes" id="UP000585050">
    <property type="component" value="Unassembled WGS sequence"/>
</dbReference>
<dbReference type="CDD" id="cd05466">
    <property type="entry name" value="PBP2_LTTR_substrate"/>
    <property type="match status" value="1"/>
</dbReference>
<evidence type="ECO:0000313" key="7">
    <source>
        <dbReference type="EMBL" id="NLR90460.1"/>
    </source>
</evidence>
<dbReference type="PRINTS" id="PR00039">
    <property type="entry name" value="HTHLYSR"/>
</dbReference>
<comment type="similarity">
    <text evidence="1">Belongs to the LysR transcriptional regulatory family.</text>
</comment>
<evidence type="ECO:0000313" key="8">
    <source>
        <dbReference type="Proteomes" id="UP000585050"/>
    </source>
</evidence>
<dbReference type="Pfam" id="PF03466">
    <property type="entry name" value="LysR_substrate"/>
    <property type="match status" value="1"/>
</dbReference>
<keyword evidence="4" id="KW-0010">Activator</keyword>
<protein>
    <submittedName>
        <fullName evidence="7">LysR family transcriptional regulator</fullName>
    </submittedName>
</protein>
<dbReference type="SUPFAM" id="SSF53850">
    <property type="entry name" value="Periplasmic binding protein-like II"/>
    <property type="match status" value="1"/>
</dbReference>
<sequence length="279" mass="31977">MDERLLRFFVAVYEEKNLSRAAEKCFVSQPNISNGIKTLEELLNKELFIRHKKGVTVKEEGHLLYPIAKRILGELNALPEMFQKSEFTQKVVIGVADSLPQELKKHFFRTITEEVPNIEWDIRPMDRSCEINLLVREWKFEEHLFLPLWKEDYVLCIPNNHPLCEKELIEITDLEGVPFIHCPPCEAHQQSLSILNDLGGKWKTVANCATKNDVLTLLIAGLGITFLPESFVREWDGFQIKSYNGPMSYREVGLSYPKDSLSNPAIASIVSIFSNQDGL</sequence>
<feature type="domain" description="HTH lysR-type" evidence="6">
    <location>
        <begin position="1"/>
        <end position="56"/>
    </location>
</feature>
<dbReference type="InterPro" id="IPR000847">
    <property type="entry name" value="LysR_HTH_N"/>
</dbReference>
<keyword evidence="2" id="KW-0805">Transcription regulation</keyword>
<dbReference type="AlphaFoldDB" id="A0A7X8SHS9"/>
<reference evidence="7 8" key="1">
    <citation type="submission" date="2020-04" db="EMBL/GenBank/DDBJ databases">
        <title>Flammeovirga sp. SR4, a novel species isolated from seawater.</title>
        <authorList>
            <person name="Wang X."/>
        </authorList>
    </citation>
    <scope>NUCLEOTIDE SEQUENCE [LARGE SCALE GENOMIC DNA]</scope>
    <source>
        <strain evidence="7 8">SR4</strain>
    </source>
</reference>
<gene>
    <name evidence="7" type="ORF">HGP29_04545</name>
</gene>
<organism evidence="7 8">
    <name type="scientific">Flammeovirga agarivorans</name>
    <dbReference type="NCBI Taxonomy" id="2726742"/>
    <lineage>
        <taxon>Bacteria</taxon>
        <taxon>Pseudomonadati</taxon>
        <taxon>Bacteroidota</taxon>
        <taxon>Cytophagia</taxon>
        <taxon>Cytophagales</taxon>
        <taxon>Flammeovirgaceae</taxon>
        <taxon>Flammeovirga</taxon>
    </lineage>
</organism>
<evidence type="ECO:0000256" key="4">
    <source>
        <dbReference type="ARBA" id="ARBA00023159"/>
    </source>
</evidence>
<dbReference type="PANTHER" id="PTHR30346:SF26">
    <property type="entry name" value="HYDROGEN PEROXIDE-INDUCIBLE GENES ACTIVATOR"/>
    <property type="match status" value="1"/>
</dbReference>
<dbReference type="InterPro" id="IPR036388">
    <property type="entry name" value="WH-like_DNA-bd_sf"/>
</dbReference>
<dbReference type="SUPFAM" id="SSF46785">
    <property type="entry name" value="Winged helix' DNA-binding domain"/>
    <property type="match status" value="1"/>
</dbReference>
<dbReference type="PANTHER" id="PTHR30346">
    <property type="entry name" value="TRANSCRIPTIONAL DUAL REGULATOR HCAR-RELATED"/>
    <property type="match status" value="1"/>
</dbReference>
<dbReference type="PROSITE" id="PS50931">
    <property type="entry name" value="HTH_LYSR"/>
    <property type="match status" value="1"/>
</dbReference>
<evidence type="ECO:0000259" key="6">
    <source>
        <dbReference type="PROSITE" id="PS50931"/>
    </source>
</evidence>
<comment type="caution">
    <text evidence="7">The sequence shown here is derived from an EMBL/GenBank/DDBJ whole genome shotgun (WGS) entry which is preliminary data.</text>
</comment>
<keyword evidence="3" id="KW-0238">DNA-binding</keyword>
<keyword evidence="5" id="KW-0804">Transcription</keyword>